<evidence type="ECO:0000256" key="1">
    <source>
        <dbReference type="SAM" id="MobiDB-lite"/>
    </source>
</evidence>
<name>A0ABQ5CXH1_9ASTR</name>
<feature type="compositionally biased region" description="Polar residues" evidence="1">
    <location>
        <begin position="69"/>
        <end position="82"/>
    </location>
</feature>
<reference evidence="2" key="1">
    <citation type="journal article" date="2022" name="Int. J. Mol. Sci.">
        <title>Draft Genome of Tanacetum Coccineum: Genomic Comparison of Closely Related Tanacetum-Family Plants.</title>
        <authorList>
            <person name="Yamashiro T."/>
            <person name="Shiraishi A."/>
            <person name="Nakayama K."/>
            <person name="Satake H."/>
        </authorList>
    </citation>
    <scope>NUCLEOTIDE SEQUENCE</scope>
</reference>
<keyword evidence="3" id="KW-1185">Reference proteome</keyword>
<evidence type="ECO:0000313" key="3">
    <source>
        <dbReference type="Proteomes" id="UP001151760"/>
    </source>
</evidence>
<reference evidence="2" key="2">
    <citation type="submission" date="2022-01" db="EMBL/GenBank/DDBJ databases">
        <authorList>
            <person name="Yamashiro T."/>
            <person name="Shiraishi A."/>
            <person name="Satake H."/>
            <person name="Nakayama K."/>
        </authorList>
    </citation>
    <scope>NUCLEOTIDE SEQUENCE</scope>
</reference>
<protein>
    <submittedName>
        <fullName evidence="2">Uncharacterized protein</fullName>
    </submittedName>
</protein>
<dbReference type="Proteomes" id="UP001151760">
    <property type="component" value="Unassembled WGS sequence"/>
</dbReference>
<feature type="region of interest" description="Disordered" evidence="1">
    <location>
        <begin position="63"/>
        <end position="82"/>
    </location>
</feature>
<feature type="compositionally biased region" description="Polar residues" evidence="1">
    <location>
        <begin position="423"/>
        <end position="436"/>
    </location>
</feature>
<organism evidence="2 3">
    <name type="scientific">Tanacetum coccineum</name>
    <dbReference type="NCBI Taxonomy" id="301880"/>
    <lineage>
        <taxon>Eukaryota</taxon>
        <taxon>Viridiplantae</taxon>
        <taxon>Streptophyta</taxon>
        <taxon>Embryophyta</taxon>
        <taxon>Tracheophyta</taxon>
        <taxon>Spermatophyta</taxon>
        <taxon>Magnoliopsida</taxon>
        <taxon>eudicotyledons</taxon>
        <taxon>Gunneridae</taxon>
        <taxon>Pentapetalae</taxon>
        <taxon>asterids</taxon>
        <taxon>campanulids</taxon>
        <taxon>Asterales</taxon>
        <taxon>Asteraceae</taxon>
        <taxon>Asteroideae</taxon>
        <taxon>Anthemideae</taxon>
        <taxon>Anthemidinae</taxon>
        <taxon>Tanacetum</taxon>
    </lineage>
</organism>
<sequence>MICNMNSIGKYMLEIILHQQRTPQLLKQKKLMQTQKDHSNPILALNVDSLKVDLVVIQNTCSEKEDSNSETASSKSVKETSLNSETKDVHAIKYKMSKAKERCMAYFRSLHSHLQDLYKEDLKGTRIEHGFKRAFMSLFGQDNETFTNADARESGNDTYADDIDIRPIYDKEPMAEVDLYPEQCQVKSHMLDLSTNNQTTDYSKQSLESENILLKRTVAQFQKDFSRMEAHCIALGLKYQNQSLKSGQHGQILNETSNKAKIKREIDVLETMNIELEHSVAKLHSGKGFAIAALKNEFRKLKGNSVDTKFTKTSVLGKPVSQPLRNQSVVRQPNAFKSERPQMSKQRFTSQIDVNNNLSRPVTQHYLPKRREYAFAKPDYMIASSESRNSSKNMPRFSSNDMVHNHYLDEARKKTQERDRNSKTSVMSSARFQSTADDCKPKPRSTNHSTRSLPVSKISCVTITAVPKGDHSKSSSSFLDSKHFVCSTCGNPRVEFSNLGLRWIPTGKLFDSCTSKDDSEPTLGSNVDIPNIHESKQTLDLSAGTSINVQKEQSLDLSTGTLCNVNKENLRVWLLKKLISQKPVS</sequence>
<comment type="caution">
    <text evidence="2">The sequence shown here is derived from an EMBL/GenBank/DDBJ whole genome shotgun (WGS) entry which is preliminary data.</text>
</comment>
<accession>A0ABQ5CXH1</accession>
<gene>
    <name evidence="2" type="ORF">Tco_0922210</name>
</gene>
<feature type="region of interest" description="Disordered" evidence="1">
    <location>
        <begin position="410"/>
        <end position="452"/>
    </location>
</feature>
<evidence type="ECO:0000313" key="2">
    <source>
        <dbReference type="EMBL" id="GJT31791.1"/>
    </source>
</evidence>
<dbReference type="EMBL" id="BQNB010014736">
    <property type="protein sequence ID" value="GJT31791.1"/>
    <property type="molecule type" value="Genomic_DNA"/>
</dbReference>
<proteinExistence type="predicted"/>
<feature type="compositionally biased region" description="Basic and acidic residues" evidence="1">
    <location>
        <begin position="410"/>
        <end position="422"/>
    </location>
</feature>